<proteinExistence type="predicted"/>
<evidence type="ECO:0000256" key="3">
    <source>
        <dbReference type="ARBA" id="ARBA00022837"/>
    </source>
</evidence>
<protein>
    <submittedName>
        <fullName evidence="8">Neural-cadherin-like isoform x6 protein</fullName>
    </submittedName>
</protein>
<dbReference type="GO" id="GO:0005509">
    <property type="term" value="F:calcium ion binding"/>
    <property type="evidence" value="ECO:0007669"/>
    <property type="project" value="UniProtKB-UniRule"/>
</dbReference>
<evidence type="ECO:0000313" key="8">
    <source>
        <dbReference type="EMBL" id="KMQ83354.1"/>
    </source>
</evidence>
<dbReference type="GO" id="GO:0016477">
    <property type="term" value="P:cell migration"/>
    <property type="evidence" value="ECO:0007669"/>
    <property type="project" value="TreeGrafter"/>
</dbReference>
<dbReference type="PROSITE" id="PS50268">
    <property type="entry name" value="CADHERIN_2"/>
    <property type="match status" value="1"/>
</dbReference>
<reference evidence="8 9" key="1">
    <citation type="submission" date="2015-04" db="EMBL/GenBank/DDBJ databases">
        <title>Lasius niger genome sequencing.</title>
        <authorList>
            <person name="Konorov E.A."/>
            <person name="Nikitin M.A."/>
            <person name="Kirill M.V."/>
            <person name="Chang P."/>
        </authorList>
    </citation>
    <scope>NUCLEOTIDE SEQUENCE [LARGE SCALE GENOMIC DNA]</scope>
    <source>
        <tissue evidence="8">Whole</tissue>
    </source>
</reference>
<feature type="signal peptide" evidence="6">
    <location>
        <begin position="1"/>
        <end position="19"/>
    </location>
</feature>
<evidence type="ECO:0000256" key="2">
    <source>
        <dbReference type="ARBA" id="ARBA00022737"/>
    </source>
</evidence>
<dbReference type="AlphaFoldDB" id="A0A0J7JZ78"/>
<dbReference type="OrthoDB" id="6252479at2759"/>
<dbReference type="GO" id="GO:0016342">
    <property type="term" value="C:catenin complex"/>
    <property type="evidence" value="ECO:0007669"/>
    <property type="project" value="TreeGrafter"/>
</dbReference>
<organism evidence="8 9">
    <name type="scientific">Lasius niger</name>
    <name type="common">Black garden ant</name>
    <dbReference type="NCBI Taxonomy" id="67767"/>
    <lineage>
        <taxon>Eukaryota</taxon>
        <taxon>Metazoa</taxon>
        <taxon>Ecdysozoa</taxon>
        <taxon>Arthropoda</taxon>
        <taxon>Hexapoda</taxon>
        <taxon>Insecta</taxon>
        <taxon>Pterygota</taxon>
        <taxon>Neoptera</taxon>
        <taxon>Endopterygota</taxon>
        <taxon>Hymenoptera</taxon>
        <taxon>Apocrita</taxon>
        <taxon>Aculeata</taxon>
        <taxon>Formicoidea</taxon>
        <taxon>Formicidae</taxon>
        <taxon>Formicinae</taxon>
        <taxon>Lasius</taxon>
        <taxon>Lasius</taxon>
    </lineage>
</organism>
<keyword evidence="3 5" id="KW-0106">Calcium</keyword>
<feature type="chain" id="PRO_5005289840" evidence="6">
    <location>
        <begin position="20"/>
        <end position="455"/>
    </location>
</feature>
<accession>A0A0J7JZ78</accession>
<evidence type="ECO:0000313" key="9">
    <source>
        <dbReference type="Proteomes" id="UP000036403"/>
    </source>
</evidence>
<comment type="subcellular location">
    <subcellularLocation>
        <location evidence="1">Membrane</location>
    </subcellularLocation>
</comment>
<evidence type="ECO:0000256" key="6">
    <source>
        <dbReference type="SAM" id="SignalP"/>
    </source>
</evidence>
<dbReference type="PANTHER" id="PTHR24027:SF442">
    <property type="entry name" value="PROTOCADHERIN-15 ISOFORM X1"/>
    <property type="match status" value="1"/>
</dbReference>
<evidence type="ECO:0000256" key="5">
    <source>
        <dbReference type="PROSITE-ProRule" id="PRU00043"/>
    </source>
</evidence>
<dbReference type="PROSITE" id="PS00232">
    <property type="entry name" value="CADHERIN_1"/>
    <property type="match status" value="1"/>
</dbReference>
<dbReference type="InterPro" id="IPR002126">
    <property type="entry name" value="Cadherin-like_dom"/>
</dbReference>
<dbReference type="GO" id="GO:0045296">
    <property type="term" value="F:cadherin binding"/>
    <property type="evidence" value="ECO:0007669"/>
    <property type="project" value="TreeGrafter"/>
</dbReference>
<dbReference type="GO" id="GO:0008013">
    <property type="term" value="F:beta-catenin binding"/>
    <property type="evidence" value="ECO:0007669"/>
    <property type="project" value="TreeGrafter"/>
</dbReference>
<dbReference type="InterPro" id="IPR039808">
    <property type="entry name" value="Cadherin"/>
</dbReference>
<sequence>MWRVRVIVFLLAATSVTYAKVAVLPHDVYPGYEVTQFRGDASRPSNFRLLETGFSKYFTVLGNGLVMTTSDLTPLVDRPVNLIVLEELANGTQTHDLHLYVINRRNMLTFSHDRLGEGDVAENSLAGTRIDGFPVLRARGSFPVHYKILPDDNGERPFALRENESNETGFNLTLKSQMQGVRVVTARPLDREIRGLYTVVIHASDGNFLSTSKISGIVRVLDRNDNSPIFERELYVFEIRPTNLDGSRKGNAAAAPPGWKRFSTVGKVTAKDADGDRVAYKLITPSSLLIVVPQTGELLLAGEPEISPERDSECELIVEAHDLRAPSRSAERPAKVIVRFLTTEPDEPPEVHRIEKRRVTRAVRPTKKVDFTEADGNLEGKIAFYLEKENEKETYKIRDENKWVTVGANGSVMVKQKWDYEELGPEKTIDFWVTITNTGTGNITQFFSIHFLYLG</sequence>
<gene>
    <name evidence="8" type="ORF">RF55_20271</name>
</gene>
<dbReference type="Proteomes" id="UP000036403">
    <property type="component" value="Unassembled WGS sequence"/>
</dbReference>
<keyword evidence="4" id="KW-0472">Membrane</keyword>
<dbReference type="SMART" id="SM00112">
    <property type="entry name" value="CA"/>
    <property type="match status" value="2"/>
</dbReference>
<evidence type="ECO:0000256" key="4">
    <source>
        <dbReference type="ARBA" id="ARBA00023136"/>
    </source>
</evidence>
<dbReference type="InterPro" id="IPR015919">
    <property type="entry name" value="Cadherin-like_sf"/>
</dbReference>
<evidence type="ECO:0000259" key="7">
    <source>
        <dbReference type="PROSITE" id="PS50268"/>
    </source>
</evidence>
<comment type="caution">
    <text evidence="8">The sequence shown here is derived from an EMBL/GenBank/DDBJ whole genome shotgun (WGS) entry which is preliminary data.</text>
</comment>
<dbReference type="EMBL" id="LBMM01020158">
    <property type="protein sequence ID" value="KMQ83354.1"/>
    <property type="molecule type" value="Genomic_DNA"/>
</dbReference>
<evidence type="ECO:0000256" key="1">
    <source>
        <dbReference type="ARBA" id="ARBA00004370"/>
    </source>
</evidence>
<dbReference type="PANTHER" id="PTHR24027">
    <property type="entry name" value="CADHERIN-23"/>
    <property type="match status" value="1"/>
</dbReference>
<keyword evidence="9" id="KW-1185">Reference proteome</keyword>
<dbReference type="SUPFAM" id="SSF49313">
    <property type="entry name" value="Cadherin-like"/>
    <property type="match status" value="2"/>
</dbReference>
<keyword evidence="2" id="KW-0677">Repeat</keyword>
<dbReference type="PaxDb" id="67767-A0A0J7JZ78"/>
<dbReference type="STRING" id="67767.A0A0J7JZ78"/>
<name>A0A0J7JZ78_LASNI</name>
<dbReference type="GO" id="GO:0007156">
    <property type="term" value="P:homophilic cell adhesion via plasma membrane adhesion molecules"/>
    <property type="evidence" value="ECO:0007669"/>
    <property type="project" value="InterPro"/>
</dbReference>
<dbReference type="CDD" id="cd11304">
    <property type="entry name" value="Cadherin_repeat"/>
    <property type="match status" value="2"/>
</dbReference>
<feature type="domain" description="Cadherin" evidence="7">
    <location>
        <begin position="120"/>
        <end position="230"/>
    </location>
</feature>
<keyword evidence="6" id="KW-0732">Signal</keyword>
<dbReference type="InterPro" id="IPR020894">
    <property type="entry name" value="Cadherin_CS"/>
</dbReference>
<dbReference type="Gene3D" id="2.60.40.60">
    <property type="entry name" value="Cadherins"/>
    <property type="match status" value="3"/>
</dbReference>